<name>A0ABN9PVG0_9DINO</name>
<dbReference type="EMBL" id="CAUYUJ010001714">
    <property type="protein sequence ID" value="CAK0797246.1"/>
    <property type="molecule type" value="Genomic_DNA"/>
</dbReference>
<feature type="region of interest" description="Disordered" evidence="1">
    <location>
        <begin position="221"/>
        <end position="240"/>
    </location>
</feature>
<organism evidence="2 3">
    <name type="scientific">Prorocentrum cordatum</name>
    <dbReference type="NCBI Taxonomy" id="2364126"/>
    <lineage>
        <taxon>Eukaryota</taxon>
        <taxon>Sar</taxon>
        <taxon>Alveolata</taxon>
        <taxon>Dinophyceae</taxon>
        <taxon>Prorocentrales</taxon>
        <taxon>Prorocentraceae</taxon>
        <taxon>Prorocentrum</taxon>
    </lineage>
</organism>
<keyword evidence="3" id="KW-1185">Reference proteome</keyword>
<comment type="caution">
    <text evidence="2">The sequence shown here is derived from an EMBL/GenBank/DDBJ whole genome shotgun (WGS) entry which is preliminary data.</text>
</comment>
<proteinExistence type="predicted"/>
<accession>A0ABN9PVG0</accession>
<evidence type="ECO:0000313" key="3">
    <source>
        <dbReference type="Proteomes" id="UP001189429"/>
    </source>
</evidence>
<evidence type="ECO:0000313" key="2">
    <source>
        <dbReference type="EMBL" id="CAK0797246.1"/>
    </source>
</evidence>
<sequence length="240" mass="25257">VGVSRAQARGRRVDIFRKSLGAHWAVGDAVGGHEASIMATASAAKLLGLCELAAKAEELGIGVNWARHAAPPALAKMRQTPFGIKASLLEDFRGQLHAPFVAEEPAVDLLLTALGVHSDEGADGAEAYSTEAAEREQESIGLQPFDIVHVDNGGDRKADLMELGDTVPLVSTVEGEEMDSVALEIEDEDIVAPVVFGDELDECEFGMPALFDGEMVIDDELDAGAGAEAPEEAEAPKQEA</sequence>
<evidence type="ECO:0000256" key="1">
    <source>
        <dbReference type="SAM" id="MobiDB-lite"/>
    </source>
</evidence>
<protein>
    <submittedName>
        <fullName evidence="2">Uncharacterized protein</fullName>
    </submittedName>
</protein>
<gene>
    <name evidence="2" type="ORF">PCOR1329_LOCUS6391</name>
</gene>
<reference evidence="2" key="1">
    <citation type="submission" date="2023-10" db="EMBL/GenBank/DDBJ databases">
        <authorList>
            <person name="Chen Y."/>
            <person name="Shah S."/>
            <person name="Dougan E. K."/>
            <person name="Thang M."/>
            <person name="Chan C."/>
        </authorList>
    </citation>
    <scope>NUCLEOTIDE SEQUENCE [LARGE SCALE GENOMIC DNA]</scope>
</reference>
<feature type="non-terminal residue" evidence="2">
    <location>
        <position position="1"/>
    </location>
</feature>
<dbReference type="Proteomes" id="UP001189429">
    <property type="component" value="Unassembled WGS sequence"/>
</dbReference>